<dbReference type="CDD" id="cd00200">
    <property type="entry name" value="WD40"/>
    <property type="match status" value="1"/>
</dbReference>
<dbReference type="AlphaFoldDB" id="A0A2Z4EUH1"/>
<evidence type="ECO:0000256" key="1">
    <source>
        <dbReference type="ARBA" id="ARBA00009271"/>
    </source>
</evidence>
<dbReference type="InterPro" id="IPR045160">
    <property type="entry name" value="ATG16"/>
</dbReference>
<dbReference type="Pfam" id="PF00400">
    <property type="entry name" value="WD40"/>
    <property type="match status" value="5"/>
</dbReference>
<comment type="similarity">
    <text evidence="1">Belongs to the WD repeat ATG16 family.</text>
</comment>
<dbReference type="EMBL" id="MH231823">
    <property type="protein sequence ID" value="AWV66630.1"/>
    <property type="molecule type" value="mRNA"/>
</dbReference>
<dbReference type="InterPro" id="IPR020472">
    <property type="entry name" value="WD40_PAC1"/>
</dbReference>
<protein>
    <submittedName>
        <fullName evidence="7">Autophagy-related protein 16</fullName>
    </submittedName>
</protein>
<dbReference type="GO" id="GO:0034045">
    <property type="term" value="C:phagophore assembly site membrane"/>
    <property type="evidence" value="ECO:0007669"/>
    <property type="project" value="TreeGrafter"/>
</dbReference>
<evidence type="ECO:0000313" key="7">
    <source>
        <dbReference type="EMBL" id="AWV66630.1"/>
    </source>
</evidence>
<dbReference type="PRINTS" id="PR00320">
    <property type="entry name" value="GPROTEINBRPT"/>
</dbReference>
<name>A0A2Z4EUH1_9BILA</name>
<keyword evidence="2 4" id="KW-0853">WD repeat</keyword>
<dbReference type="Pfam" id="PF08614">
    <property type="entry name" value="ATG16"/>
    <property type="match status" value="1"/>
</dbReference>
<keyword evidence="5" id="KW-0175">Coiled coil</keyword>
<organism evidence="7">
    <name type="scientific">Brachionus rotundiformis</name>
    <dbReference type="NCBI Taxonomy" id="96890"/>
    <lineage>
        <taxon>Eukaryota</taxon>
        <taxon>Metazoa</taxon>
        <taxon>Spiralia</taxon>
        <taxon>Gnathifera</taxon>
        <taxon>Rotifera</taxon>
        <taxon>Eurotatoria</taxon>
        <taxon>Monogononta</taxon>
        <taxon>Pseudotrocha</taxon>
        <taxon>Ploima</taxon>
        <taxon>Brachionidae</taxon>
        <taxon>Brachionus</taxon>
    </lineage>
</organism>
<keyword evidence="3" id="KW-0677">Repeat</keyword>
<feature type="repeat" description="WD" evidence="4">
    <location>
        <begin position="534"/>
        <end position="568"/>
    </location>
</feature>
<dbReference type="GO" id="GO:0043495">
    <property type="term" value="F:protein-membrane adaptor activity"/>
    <property type="evidence" value="ECO:0007669"/>
    <property type="project" value="TreeGrafter"/>
</dbReference>
<dbReference type="PANTHER" id="PTHR19878:SF8">
    <property type="entry name" value="AUTOPHAGY-RELATED 16, ISOFORM F"/>
    <property type="match status" value="1"/>
</dbReference>
<proteinExistence type="evidence at transcript level"/>
<feature type="domain" description="Autophagy-related protein 16" evidence="6">
    <location>
        <begin position="11"/>
        <end position="193"/>
    </location>
</feature>
<dbReference type="GO" id="GO:0000421">
    <property type="term" value="C:autophagosome membrane"/>
    <property type="evidence" value="ECO:0007669"/>
    <property type="project" value="TreeGrafter"/>
</dbReference>
<evidence type="ECO:0000256" key="4">
    <source>
        <dbReference type="PROSITE-ProRule" id="PRU00221"/>
    </source>
</evidence>
<dbReference type="InterPro" id="IPR015943">
    <property type="entry name" value="WD40/YVTN_repeat-like_dom_sf"/>
</dbReference>
<dbReference type="InterPro" id="IPR019775">
    <property type="entry name" value="WD40_repeat_CS"/>
</dbReference>
<dbReference type="GO" id="GO:0000045">
    <property type="term" value="P:autophagosome assembly"/>
    <property type="evidence" value="ECO:0007669"/>
    <property type="project" value="InterPro"/>
</dbReference>
<feature type="repeat" description="WD" evidence="4">
    <location>
        <begin position="363"/>
        <end position="403"/>
    </location>
</feature>
<evidence type="ECO:0000256" key="3">
    <source>
        <dbReference type="ARBA" id="ARBA00022737"/>
    </source>
</evidence>
<dbReference type="PROSITE" id="PS50294">
    <property type="entry name" value="WD_REPEATS_REGION"/>
    <property type="match status" value="3"/>
</dbReference>
<dbReference type="PROSITE" id="PS50082">
    <property type="entry name" value="WD_REPEATS_2"/>
    <property type="match status" value="4"/>
</dbReference>
<sequence>MTVIDSSLRNEILNSLKKRNASEIGVHCHIIKSHNKLTESNFTLKQEINDLKLENQRLIQENVELRKSSGTGMPSTTFSVDKYQLFEEKLSKAKDQVIDLQKSLFEKAQQVISLNETLKEKNDSLSLKEAKILELENKFEALKKTNQDLEKKMAEYEEKIKLWKDEKVESELQYNCLLQKFNKIKEEYQQILTASLRFREEQIEKVNKLNELEAERIQHRLKEELLKAQTDFTHINLNDNLMTIGPSNQNMKMSSYNIPLVNRAVYKFDCNEGEVNAIKYHRNGKYFATGGGDRKIKLWELKDGKADSIGNLIGSNASVASIDIDSENNLIAGTSFDFACRLWSLNDHRLRMSSGDVQPTHTLTGHTNKVLSGKFLGVMKVVTGSYDRTLKVWDLMQKACIKTLFAGSSCNDLVTLDSQSIISGHLDKKIRFWDIRMDPPQSEICLQGKITSLDISSNRNYLLASTRDESCLKMIDIRMNQVTETFCCEEYKPAYDWARAIFSPDIDHQFVCAGSADGSLIIWNSISTKVEKVLKEHNASIISLAWHPQGHHLVTCDAKKKAVIWACK</sequence>
<dbReference type="PANTHER" id="PTHR19878">
    <property type="entry name" value="AUTOPHAGY PROTEIN 16-LIKE"/>
    <property type="match status" value="1"/>
</dbReference>
<dbReference type="SMART" id="SM00320">
    <property type="entry name" value="WD40"/>
    <property type="match status" value="7"/>
</dbReference>
<dbReference type="GO" id="GO:0034274">
    <property type="term" value="C:Atg12-Atg5-Atg16 complex"/>
    <property type="evidence" value="ECO:0007669"/>
    <property type="project" value="TreeGrafter"/>
</dbReference>
<reference evidence="7" key="2">
    <citation type="submission" date="2018-04" db="EMBL/GenBank/DDBJ databases">
        <authorList>
            <person name="Go L.Y."/>
            <person name="Mitchell J.A."/>
        </authorList>
    </citation>
    <scope>NUCLEOTIDE SEQUENCE</scope>
</reference>
<dbReference type="InterPro" id="IPR001680">
    <property type="entry name" value="WD40_rpt"/>
</dbReference>
<feature type="repeat" description="WD" evidence="4">
    <location>
        <begin position="312"/>
        <end position="353"/>
    </location>
</feature>
<evidence type="ECO:0000256" key="2">
    <source>
        <dbReference type="ARBA" id="ARBA00022574"/>
    </source>
</evidence>
<dbReference type="PROSITE" id="PS00678">
    <property type="entry name" value="WD_REPEATS_1"/>
    <property type="match status" value="1"/>
</dbReference>
<dbReference type="SUPFAM" id="SSF50978">
    <property type="entry name" value="WD40 repeat-like"/>
    <property type="match status" value="1"/>
</dbReference>
<feature type="coiled-coil region" evidence="5">
    <location>
        <begin position="34"/>
        <end position="173"/>
    </location>
</feature>
<reference evidence="7" key="1">
    <citation type="journal article" date="2018" name="Aquat. Toxicol.">
        <title>Genome-wide identification of 99 autophagy-related (Atg) genes in the monogonont rotifer Brachionus spp. and transcriptional modulation in response to cadmium.</title>
        <authorList>
            <person name="Kang H.M."/>
            <person name="Lee J.S."/>
            <person name="Kim M.S."/>
            <person name="Lee Y.H."/>
            <person name="Jung J.H."/>
            <person name="Hagiwara A."/>
            <person name="Zhou B."/>
            <person name="Lee J.S."/>
            <person name="Jeong C.B."/>
        </authorList>
    </citation>
    <scope>NUCLEOTIDE SEQUENCE</scope>
</reference>
<evidence type="ECO:0000256" key="5">
    <source>
        <dbReference type="SAM" id="Coils"/>
    </source>
</evidence>
<accession>A0A2Z4EUH1</accession>
<feature type="repeat" description="WD" evidence="4">
    <location>
        <begin position="268"/>
        <end position="309"/>
    </location>
</feature>
<evidence type="ECO:0000259" key="6">
    <source>
        <dbReference type="Pfam" id="PF08614"/>
    </source>
</evidence>
<dbReference type="InterPro" id="IPR013923">
    <property type="entry name" value="Autophagy-rel_prot_16_dom"/>
</dbReference>
<dbReference type="InterPro" id="IPR036322">
    <property type="entry name" value="WD40_repeat_dom_sf"/>
</dbReference>
<dbReference type="Gene3D" id="2.130.10.10">
    <property type="entry name" value="YVTN repeat-like/Quinoprotein amine dehydrogenase"/>
    <property type="match status" value="2"/>
</dbReference>